<evidence type="ECO:0000256" key="3">
    <source>
        <dbReference type="ARBA" id="ARBA00023204"/>
    </source>
</evidence>
<dbReference type="InterPro" id="IPR025404">
    <property type="entry name" value="DUF4130"/>
</dbReference>
<evidence type="ECO:0000259" key="4">
    <source>
        <dbReference type="SMART" id="SM00986"/>
    </source>
</evidence>
<dbReference type="SMART" id="SM00986">
    <property type="entry name" value="UDG"/>
    <property type="match status" value="1"/>
</dbReference>
<dbReference type="InterPro" id="IPR051536">
    <property type="entry name" value="UDG_Type-4/5"/>
</dbReference>
<keyword evidence="3" id="KW-0234">DNA repair</keyword>
<evidence type="ECO:0000256" key="2">
    <source>
        <dbReference type="ARBA" id="ARBA00022801"/>
    </source>
</evidence>
<dbReference type="InterPro" id="IPR005122">
    <property type="entry name" value="Uracil-DNA_glycosylase-like"/>
</dbReference>
<dbReference type="Pfam" id="PF13566">
    <property type="entry name" value="DUF4130"/>
    <property type="match status" value="1"/>
</dbReference>
<gene>
    <name evidence="5" type="ORF">FE795_03895</name>
</gene>
<evidence type="ECO:0000313" key="5">
    <source>
        <dbReference type="EMBL" id="QXX80649.1"/>
    </source>
</evidence>
<evidence type="ECO:0000313" key="6">
    <source>
        <dbReference type="Proteomes" id="UP000826050"/>
    </source>
</evidence>
<dbReference type="InterPro" id="IPR023875">
    <property type="entry name" value="DNA_repair_put"/>
</dbReference>
<dbReference type="Pfam" id="PF03167">
    <property type="entry name" value="UDG"/>
    <property type="match status" value="1"/>
</dbReference>
<feature type="domain" description="Uracil-DNA glycosylase-like" evidence="4">
    <location>
        <begin position="334"/>
        <end position="493"/>
    </location>
</feature>
<dbReference type="InterPro" id="IPR005273">
    <property type="entry name" value="Ura-DNA_glyco_family4"/>
</dbReference>
<name>A0ABX8T3H2_9BURK</name>
<dbReference type="PANTHER" id="PTHR33693:SF9">
    <property type="entry name" value="TYPE-4 URACIL-DNA GLYCOSYLASE"/>
    <property type="match status" value="1"/>
</dbReference>
<keyword evidence="2" id="KW-0378">Hydrolase</keyword>
<dbReference type="NCBIfam" id="TIGR03915">
    <property type="entry name" value="SAM_7_link_chp"/>
    <property type="match status" value="1"/>
</dbReference>
<keyword evidence="1" id="KW-0227">DNA damage</keyword>
<dbReference type="NCBIfam" id="TIGR03914">
    <property type="entry name" value="UDG_fam_dom"/>
    <property type="match status" value="1"/>
</dbReference>
<proteinExistence type="predicted"/>
<protein>
    <submittedName>
        <fullName evidence="5">UdgX family uracil-DNA binding protein</fullName>
    </submittedName>
</protein>
<dbReference type="PANTHER" id="PTHR33693">
    <property type="entry name" value="TYPE-5 URACIL-DNA GLYCOSYLASE"/>
    <property type="match status" value="1"/>
</dbReference>
<reference evidence="5 6" key="1">
    <citation type="submission" date="2020-02" db="EMBL/GenBank/DDBJ databases">
        <title>Partial ammonium oxidation to N2 by heterotrophic bacteria.</title>
        <authorList>
            <person name="Wu M."/>
        </authorList>
    </citation>
    <scope>NUCLEOTIDE SEQUENCE [LARGE SCALE GENOMIC DNA]</scope>
    <source>
        <strain evidence="5 6">HO-1</strain>
    </source>
</reference>
<sequence>MAYTRQGQARMVTLQVDGGYAGWREQALRALAASWAPEQLCWADSFAEPGPRAGQIGLEYELSQSLPPATEVLQEPQGHEPANRPSVRISKGLAALLQDAALCRTAQRWALLYRVLWRWHHGDRSVESVADEDGARLYEMAKAVRKEKHDMMAYVRFRHCGTGQLPEYWAWFEPEHDVLEWIADYFSRRMGGTSWCIATPRRVALWDGHTLQLRDAPDDLKARQAGPGQDQVEALWLRYYQSIFNPARLNETALQQSMPVRFWKGLPEASLIPAMVSEARRGARRVGQFSAVSQMPGKVIAVQADHAQPERSAPSVLEACRRCGLWEHATHGVPGEGPARARMMLLGEQPGDYEDLAGRVFVGPAGQILDQALQRAGIERNALYLSNAVKHFKWKARGKQRLHVSPSQAEVQACGYWLQEELARLEPAVIVTLGATALSALLGPERRLAEYLAKPFLWGQTWVIATWHPSYALRVGNAARREEIVSSIAQVLQMGWQRAAEPAADRAESSLSPAV</sequence>
<dbReference type="SMART" id="SM00987">
    <property type="entry name" value="UreE_C"/>
    <property type="match status" value="1"/>
</dbReference>
<dbReference type="Proteomes" id="UP000826050">
    <property type="component" value="Chromosome"/>
</dbReference>
<evidence type="ECO:0000256" key="1">
    <source>
        <dbReference type="ARBA" id="ARBA00022763"/>
    </source>
</evidence>
<keyword evidence="6" id="KW-1185">Reference proteome</keyword>
<organism evidence="5 6">
    <name type="scientific">Alcaligenes ammonioxydans</name>
    <dbReference type="NCBI Taxonomy" id="2582914"/>
    <lineage>
        <taxon>Bacteria</taxon>
        <taxon>Pseudomonadati</taxon>
        <taxon>Pseudomonadota</taxon>
        <taxon>Betaproteobacteria</taxon>
        <taxon>Burkholderiales</taxon>
        <taxon>Alcaligenaceae</taxon>
        <taxon>Alcaligenes</taxon>
    </lineage>
</organism>
<dbReference type="EMBL" id="CP049362">
    <property type="protein sequence ID" value="QXX80649.1"/>
    <property type="molecule type" value="Genomic_DNA"/>
</dbReference>
<accession>A0ABX8T3H2</accession>
<dbReference type="CDD" id="cd10030">
    <property type="entry name" value="UDG-F4_TTUDGA_SPO1dp_like"/>
    <property type="match status" value="1"/>
</dbReference>